<accession>A0A445MU35</accession>
<protein>
    <submittedName>
        <fullName evidence="2">Uncharacterized protein</fullName>
    </submittedName>
</protein>
<dbReference type="AlphaFoldDB" id="A0A445MU35"/>
<name>A0A445MU35_9BACT</name>
<gene>
    <name evidence="2" type="ORF">PITCH_A1590004</name>
</gene>
<keyword evidence="1" id="KW-0812">Transmembrane</keyword>
<reference evidence="2" key="1">
    <citation type="submission" date="2018-01" db="EMBL/GenBank/DDBJ databases">
        <authorList>
            <person name="Regsiter A."/>
            <person name="William W."/>
        </authorList>
    </citation>
    <scope>NUCLEOTIDE SEQUENCE</scope>
    <source>
        <strain evidence="2">TRIP AH-1</strain>
    </source>
</reference>
<keyword evidence="1" id="KW-1133">Transmembrane helix</keyword>
<feature type="transmembrane region" description="Helical" evidence="1">
    <location>
        <begin position="26"/>
        <end position="45"/>
    </location>
</feature>
<sequence length="110" mass="12906">MIPFVLFFYKAGNMVQGEFTMILKRVLFYMIAIFCLILTPMEIMADDPPLDPVVEESQPIDTEDEKYTLEEFDGLSDDEKRDIYFNSPQLLPQDFNPADYWDVIHEEQPS</sequence>
<organism evidence="2">
    <name type="scientific">uncultured Desulfobacterium sp</name>
    <dbReference type="NCBI Taxonomy" id="201089"/>
    <lineage>
        <taxon>Bacteria</taxon>
        <taxon>Pseudomonadati</taxon>
        <taxon>Thermodesulfobacteriota</taxon>
        <taxon>Desulfobacteria</taxon>
        <taxon>Desulfobacterales</taxon>
        <taxon>Desulfobacteriaceae</taxon>
        <taxon>Desulfobacterium</taxon>
        <taxon>environmental samples</taxon>
    </lineage>
</organism>
<evidence type="ECO:0000313" key="2">
    <source>
        <dbReference type="EMBL" id="SPD72922.1"/>
    </source>
</evidence>
<keyword evidence="1" id="KW-0472">Membrane</keyword>
<dbReference type="EMBL" id="OJIN01000067">
    <property type="protein sequence ID" value="SPD72922.1"/>
    <property type="molecule type" value="Genomic_DNA"/>
</dbReference>
<proteinExistence type="predicted"/>
<evidence type="ECO:0000256" key="1">
    <source>
        <dbReference type="SAM" id="Phobius"/>
    </source>
</evidence>